<dbReference type="InterPro" id="IPR046336">
    <property type="entry name" value="Lon_prtase_N_sf"/>
</dbReference>
<evidence type="ECO:0000256" key="3">
    <source>
        <dbReference type="ARBA" id="ARBA00022670"/>
    </source>
</evidence>
<keyword evidence="8 9" id="KW-0346">Stress response</keyword>
<dbReference type="GO" id="GO:0006515">
    <property type="term" value="P:protein quality control for misfolded or incompletely synthesized proteins"/>
    <property type="evidence" value="ECO:0007669"/>
    <property type="project" value="UniProtKB-UniRule"/>
</dbReference>
<dbReference type="Pfam" id="PF00004">
    <property type="entry name" value="AAA"/>
    <property type="match status" value="1"/>
</dbReference>
<proteinExistence type="evidence at transcript level"/>
<dbReference type="GO" id="GO:0043565">
    <property type="term" value="F:sequence-specific DNA binding"/>
    <property type="evidence" value="ECO:0007669"/>
    <property type="project" value="UniProtKB-UniRule"/>
</dbReference>
<keyword evidence="6 9" id="KW-0720">Serine protease</keyword>
<keyword evidence="5 9" id="KW-0378">Hydrolase</keyword>
<feature type="domain" description="Lon proteolytic" evidence="15">
    <location>
        <begin position="598"/>
        <end position="779"/>
    </location>
</feature>
<dbReference type="Gene3D" id="2.30.130.40">
    <property type="entry name" value="LON domain-like"/>
    <property type="match status" value="1"/>
</dbReference>
<evidence type="ECO:0000256" key="14">
    <source>
        <dbReference type="RuleBase" id="RU000591"/>
    </source>
</evidence>
<comment type="subunit">
    <text evidence="9 10">Homohexamer. Organized in a ring with a central cavity.</text>
</comment>
<evidence type="ECO:0000259" key="16">
    <source>
        <dbReference type="PROSITE" id="PS51787"/>
    </source>
</evidence>
<dbReference type="InterPro" id="IPR008268">
    <property type="entry name" value="Peptidase_S16_AS"/>
</dbReference>
<dbReference type="GO" id="GO:0034605">
    <property type="term" value="P:cellular response to heat"/>
    <property type="evidence" value="ECO:0007669"/>
    <property type="project" value="UniProtKB-UniRule"/>
</dbReference>
<dbReference type="GO" id="GO:0005524">
    <property type="term" value="F:ATP binding"/>
    <property type="evidence" value="ECO:0007669"/>
    <property type="project" value="UniProtKB-UniRule"/>
</dbReference>
<comment type="caution">
    <text evidence="17">The sequence shown here is derived from an EMBL/GenBank/DDBJ whole genome shotgun (WGS) entry which is preliminary data.</text>
</comment>
<dbReference type="Gene3D" id="1.20.5.5270">
    <property type="match status" value="1"/>
</dbReference>
<reference evidence="17" key="1">
    <citation type="journal article" date="2020" name="mSystems">
        <title>Genome- and Community-Level Interaction Insights into Carbon Utilization and Element Cycling Functions of Hydrothermarchaeota in Hydrothermal Sediment.</title>
        <authorList>
            <person name="Zhou Z."/>
            <person name="Liu Y."/>
            <person name="Xu W."/>
            <person name="Pan J."/>
            <person name="Luo Z.H."/>
            <person name="Li M."/>
        </authorList>
    </citation>
    <scope>NUCLEOTIDE SEQUENCE [LARGE SCALE GENOMIC DNA]</scope>
    <source>
        <strain evidence="17">HyVt-456</strain>
    </source>
</reference>
<dbReference type="InterPro" id="IPR027417">
    <property type="entry name" value="P-loop_NTPase"/>
</dbReference>
<comment type="similarity">
    <text evidence="9 10 13 14">Belongs to the peptidase S16 family.</text>
</comment>
<dbReference type="EMBL" id="DRLD01000237">
    <property type="protein sequence ID" value="HED10741.1"/>
    <property type="molecule type" value="Genomic_DNA"/>
</dbReference>
<comment type="catalytic activity">
    <reaction evidence="9 10 13">
        <text>Hydrolysis of proteins in presence of ATP.</text>
        <dbReference type="EC" id="3.4.21.53"/>
    </reaction>
</comment>
<evidence type="ECO:0000256" key="12">
    <source>
        <dbReference type="PIRSR" id="PIRSR001174-2"/>
    </source>
</evidence>
<keyword evidence="7 9" id="KW-0067">ATP-binding</keyword>
<accession>A0A7V1PV98</accession>
<feature type="binding site" evidence="9 12">
    <location>
        <begin position="361"/>
        <end position="368"/>
    </location>
    <ligand>
        <name>ATP</name>
        <dbReference type="ChEBI" id="CHEBI:30616"/>
    </ligand>
</feature>
<gene>
    <name evidence="9 17" type="primary">lon</name>
    <name evidence="17" type="ORF">ENJ10_08635</name>
</gene>
<dbReference type="InterPro" id="IPR003593">
    <property type="entry name" value="AAA+_ATPase"/>
</dbReference>
<keyword evidence="2 9" id="KW-0963">Cytoplasm</keyword>
<evidence type="ECO:0000256" key="6">
    <source>
        <dbReference type="ARBA" id="ARBA00022825"/>
    </source>
</evidence>
<keyword evidence="3 9" id="KW-0645">Protease</keyword>
<dbReference type="FunFam" id="3.40.50.300:FF:000382">
    <property type="entry name" value="Lon protease homolog 2, peroxisomal"/>
    <property type="match status" value="1"/>
</dbReference>
<comment type="induction">
    <text evidence="9">By heat shock.</text>
</comment>
<evidence type="ECO:0000256" key="7">
    <source>
        <dbReference type="ARBA" id="ARBA00022840"/>
    </source>
</evidence>
<dbReference type="NCBIfam" id="TIGR00763">
    <property type="entry name" value="lon"/>
    <property type="match status" value="1"/>
</dbReference>
<dbReference type="InterPro" id="IPR004815">
    <property type="entry name" value="Lon_bac/euk-typ"/>
</dbReference>
<dbReference type="FunFam" id="1.20.5.5270:FF:000002">
    <property type="entry name" value="Lon protease homolog"/>
    <property type="match status" value="1"/>
</dbReference>
<evidence type="ECO:0000256" key="8">
    <source>
        <dbReference type="ARBA" id="ARBA00023016"/>
    </source>
</evidence>
<dbReference type="InterPro" id="IPR003959">
    <property type="entry name" value="ATPase_AAA_core"/>
</dbReference>
<dbReference type="GO" id="GO:0016887">
    <property type="term" value="F:ATP hydrolysis activity"/>
    <property type="evidence" value="ECO:0007669"/>
    <property type="project" value="UniProtKB-UniRule"/>
</dbReference>
<dbReference type="InterPro" id="IPR020568">
    <property type="entry name" value="Ribosomal_Su5_D2-typ_SF"/>
</dbReference>
<evidence type="ECO:0000313" key="17">
    <source>
        <dbReference type="EMBL" id="HED10741.1"/>
    </source>
</evidence>
<name>A0A7V1PV98_CALAY</name>
<dbReference type="PRINTS" id="PR00830">
    <property type="entry name" value="ENDOLAPTASE"/>
</dbReference>
<evidence type="ECO:0000259" key="15">
    <source>
        <dbReference type="PROSITE" id="PS51786"/>
    </source>
</evidence>
<dbReference type="InterPro" id="IPR027065">
    <property type="entry name" value="Lon_Prtase"/>
</dbReference>
<dbReference type="GO" id="GO:0005737">
    <property type="term" value="C:cytoplasm"/>
    <property type="evidence" value="ECO:0007669"/>
    <property type="project" value="UniProtKB-SubCell"/>
</dbReference>
<evidence type="ECO:0000256" key="11">
    <source>
        <dbReference type="PIRSR" id="PIRSR001174-1"/>
    </source>
</evidence>
<organism evidence="17">
    <name type="scientific">Caldithrix abyssi</name>
    <dbReference type="NCBI Taxonomy" id="187145"/>
    <lineage>
        <taxon>Bacteria</taxon>
        <taxon>Pseudomonadati</taxon>
        <taxon>Calditrichota</taxon>
        <taxon>Calditrichia</taxon>
        <taxon>Calditrichales</taxon>
        <taxon>Calditrichaceae</taxon>
        <taxon>Caldithrix</taxon>
    </lineage>
</organism>
<dbReference type="Pfam" id="PF02190">
    <property type="entry name" value="LON_substr_bdg"/>
    <property type="match status" value="1"/>
</dbReference>
<comment type="subcellular location">
    <subcellularLocation>
        <location evidence="1 9 10">Cytoplasm</location>
    </subcellularLocation>
</comment>
<feature type="active site" evidence="9 11">
    <location>
        <position position="728"/>
    </location>
</feature>
<dbReference type="PROSITE" id="PS01046">
    <property type="entry name" value="LON_SER"/>
    <property type="match status" value="1"/>
</dbReference>
<evidence type="ECO:0000256" key="5">
    <source>
        <dbReference type="ARBA" id="ARBA00022801"/>
    </source>
</evidence>
<dbReference type="EC" id="3.4.21.53" evidence="9 10"/>
<dbReference type="InterPro" id="IPR003111">
    <property type="entry name" value="Lon_prtase_N"/>
</dbReference>
<dbReference type="Pfam" id="PF05362">
    <property type="entry name" value="Lon_C"/>
    <property type="match status" value="1"/>
</dbReference>
<dbReference type="InterPro" id="IPR027543">
    <property type="entry name" value="Lon_bac"/>
</dbReference>
<dbReference type="PROSITE" id="PS51787">
    <property type="entry name" value="LON_N"/>
    <property type="match status" value="1"/>
</dbReference>
<dbReference type="SMART" id="SM00382">
    <property type="entry name" value="AAA"/>
    <property type="match status" value="1"/>
</dbReference>
<dbReference type="Gene3D" id="3.30.230.10">
    <property type="match status" value="1"/>
</dbReference>
<dbReference type="SUPFAM" id="SSF54211">
    <property type="entry name" value="Ribosomal protein S5 domain 2-like"/>
    <property type="match status" value="1"/>
</dbReference>
<dbReference type="Gene3D" id="1.10.8.60">
    <property type="match status" value="1"/>
</dbReference>
<dbReference type="SUPFAM" id="SSF52540">
    <property type="entry name" value="P-loop containing nucleoside triphosphate hydrolases"/>
    <property type="match status" value="1"/>
</dbReference>
<dbReference type="HAMAP" id="MF_01973">
    <property type="entry name" value="lon_bact"/>
    <property type="match status" value="1"/>
</dbReference>
<sequence length="779" mass="88126">MSEMFIDPVAEILPIMALRNTVVFPHQVIPLAVGREKSLNLLNELDEETKIIGLISQQDGRIEDPGPEDLFQWGTAAMILKKFKMPDGSEQLIVQGLYRFKVAEFTRDEPYFEAAVLQQDDLELSENETIETEALSNNIKNVFQKIVDHTPYLTNEHRVMVLNTEDPSRLADVIASQVNFTVSEKEQLLEILDVTERLKRVNYLLNKELQILELGSKIQSEVQGELNKTQRQYYLREQLKAIKKELGEYEDDNSEIDELREKLAKMKMPKEIRKVAEKELKRLSKMSPMASEYMVSRTYMDWLLEMPWKKSTKDRLNVSRANEILNEDHYGLEKVKKRILEYLAVRQLKSDMKGPILCFVGPPGVGKTSLGRSIARALNRKFSRLSLGGVRDEAEIRGHRRTYVGALPGRIIQEIKKVGSNNPVIMLDELDKLGMDFRGDPSSALLEVLDPEQNNTFTDHYLEVPFDLSKVMFIATANMIDPIPPALRDRMEVIEINGYTEEEKIHIAERYLIPKQLENHGISAEQLSITRGAVGVVISKYTREAGVRNLERELASIIRGVARDIVEKNSKEKYVIGAKNVSKYLGAERFDYDIAERVARAGVATGLAWTPVGGDILFIEATRMKGKGQLSLTGKLGDVMKESASAALSYLRAHAEQYGVDEDFYEKYDTHVHVPAGAVPKDGPSAGITMFSALLSLYTNRPIKKELAMTGEITLRGSVLPVGGIKEKVLAAKRAGIREVIMPARNKKDLEEIPKQNIKNMSFKFVKDVEELTDLIFEK</sequence>
<dbReference type="AlphaFoldDB" id="A0A7V1PV98"/>
<evidence type="ECO:0000256" key="9">
    <source>
        <dbReference type="HAMAP-Rule" id="MF_01973"/>
    </source>
</evidence>
<dbReference type="SUPFAM" id="SSF88697">
    <property type="entry name" value="PUA domain-like"/>
    <property type="match status" value="1"/>
</dbReference>
<dbReference type="PIRSF" id="PIRSF001174">
    <property type="entry name" value="Lon_proteas"/>
    <property type="match status" value="1"/>
</dbReference>
<comment type="function">
    <text evidence="9">ATP-dependent serine protease that mediates the selective degradation of mutant and abnormal proteins as well as certain short-lived regulatory proteins. Required for cellular homeostasis and for survival from DNA damage and developmental changes induced by stress. Degrades polypeptides processively to yield small peptide fragments that are 5 to 10 amino acids long. Binds to DNA in a double-stranded, site-specific manner.</text>
</comment>
<protein>
    <recommendedName>
        <fullName evidence="9 10">Lon protease</fullName>
        <ecNumber evidence="9 10">3.4.21.53</ecNumber>
    </recommendedName>
    <alternativeName>
        <fullName evidence="9">ATP-dependent protease La</fullName>
    </alternativeName>
</protein>
<dbReference type="Gene3D" id="1.20.58.1480">
    <property type="match status" value="1"/>
</dbReference>
<evidence type="ECO:0000256" key="4">
    <source>
        <dbReference type="ARBA" id="ARBA00022741"/>
    </source>
</evidence>
<evidence type="ECO:0000256" key="1">
    <source>
        <dbReference type="ARBA" id="ARBA00004496"/>
    </source>
</evidence>
<dbReference type="InterPro" id="IPR054594">
    <property type="entry name" value="Lon_lid"/>
</dbReference>
<dbReference type="InterPro" id="IPR014721">
    <property type="entry name" value="Ribsml_uS5_D2-typ_fold_subgr"/>
</dbReference>
<dbReference type="CDD" id="cd19500">
    <property type="entry name" value="RecA-like_Lon"/>
    <property type="match status" value="1"/>
</dbReference>
<dbReference type="SMART" id="SM00464">
    <property type="entry name" value="LON"/>
    <property type="match status" value="1"/>
</dbReference>
<dbReference type="FunFam" id="3.30.230.10:FF:000019">
    <property type="entry name" value="Lon protease homolog 2, peroxisomal"/>
    <property type="match status" value="1"/>
</dbReference>
<dbReference type="PROSITE" id="PS51786">
    <property type="entry name" value="LON_PROTEOLYTIC"/>
    <property type="match status" value="1"/>
</dbReference>
<evidence type="ECO:0000256" key="10">
    <source>
        <dbReference type="PIRNR" id="PIRNR001174"/>
    </source>
</evidence>
<evidence type="ECO:0000256" key="2">
    <source>
        <dbReference type="ARBA" id="ARBA00022490"/>
    </source>
</evidence>
<dbReference type="GO" id="GO:0004252">
    <property type="term" value="F:serine-type endopeptidase activity"/>
    <property type="evidence" value="ECO:0007669"/>
    <property type="project" value="UniProtKB-UniRule"/>
</dbReference>
<keyword evidence="4 9" id="KW-0547">Nucleotide-binding</keyword>
<dbReference type="Pfam" id="PF22667">
    <property type="entry name" value="Lon_lid"/>
    <property type="match status" value="1"/>
</dbReference>
<dbReference type="GO" id="GO:0004176">
    <property type="term" value="F:ATP-dependent peptidase activity"/>
    <property type="evidence" value="ECO:0007669"/>
    <property type="project" value="UniProtKB-UniRule"/>
</dbReference>
<dbReference type="Gene3D" id="3.40.50.300">
    <property type="entry name" value="P-loop containing nucleotide triphosphate hydrolases"/>
    <property type="match status" value="1"/>
</dbReference>
<feature type="domain" description="Lon N-terminal" evidence="16">
    <location>
        <begin position="13"/>
        <end position="209"/>
    </location>
</feature>
<evidence type="ECO:0000256" key="13">
    <source>
        <dbReference type="PROSITE-ProRule" id="PRU01122"/>
    </source>
</evidence>
<dbReference type="InterPro" id="IPR008269">
    <property type="entry name" value="Lon_proteolytic"/>
</dbReference>
<dbReference type="InterPro" id="IPR015947">
    <property type="entry name" value="PUA-like_sf"/>
</dbReference>
<dbReference type="Proteomes" id="UP000886005">
    <property type="component" value="Unassembled WGS sequence"/>
</dbReference>
<dbReference type="PANTHER" id="PTHR10046">
    <property type="entry name" value="ATP DEPENDENT LON PROTEASE FAMILY MEMBER"/>
    <property type="match status" value="1"/>
</dbReference>
<feature type="active site" evidence="9 11">
    <location>
        <position position="685"/>
    </location>
</feature>